<dbReference type="GO" id="GO:0005856">
    <property type="term" value="C:cytoskeleton"/>
    <property type="evidence" value="ECO:0007669"/>
    <property type="project" value="UniProtKB-SubCell"/>
</dbReference>
<dbReference type="Proteomes" id="UP000011064">
    <property type="component" value="Unassembled WGS sequence"/>
</dbReference>
<protein>
    <recommendedName>
        <fullName evidence="7">RNI-like protein</fullName>
    </recommendedName>
</protein>
<sequence length="1173" mass="124231">MENMHGVDVSWLHNTNSREITRSTRSERSTSLTSDIACRSSPAPKTNGTTTTTSAPRETSPSTPRQIPQRAGPPTRTIPTTDKVGSPSSLPGKSTLHGPTGIRRNSWLSSISSKFSSSPSSAQPAAAAAAGGEQTPRSPVAPLSSTPEEEEPRPPVQTALRNAVLPHGQKAGDGNAPYTPVPPKSTHPNFLTSALRRLSSGGQLASSGSPRGNGGICERRVLNVDVGRERCCMPELDQAKLRRVAFCVDVEIASRPRYNDEEPVEMARDKLRKKKLGEKGEGEALKHAAEVKEQKEKDGVVHVSGEQVGKESAKEGVEPATNGAPQISPEKPMTRRKEKKKKSDEERKARKEKKRKLAEESGTIPVELVRGDSDSTASATSATAPVPRSSSSPTTDPVRVYRRCCQLRETPILKKITEQLALPSNTTDKPGVVTRLDLTDCWLQLADLATLGDYLAVVPIKELIMENCGLTDEGVRIILASLLAVSSPDQVKPRRSPLGHHHGATTTVPRHGAVQRVTLKNNPKIGRDGWRHISLFVNMSRSLRNLDVSIIPFPHAVSPKSMENASPVVGGFPGAVPATPARIGTPATATVTAAATDPAAILSKALGTRLAGAELELLNIAETGLTAPQIGLIVDGAIQAGLRRLGLAGNNLDAEGMSHVARYLEAGKCEGLDLGGNQLGDLPDPLVDSISPSHPLFALSLANCGLTPDSLAHLFPALVRLSNFRFIDLSHNAALFATKPSAVQLLRKYLPLLQSLKRIHLSSCAMSPEQVIALAEIFPDSPGLAHVNLLGNPELTALATAGEEGQQEEACALYASLMAAVRVSRSLVCIDIDLPTAASSEVVKALAKQVVAYSLRNMERGPVAEITQDPSAPPPATEPRDDVAVPDVLAHLVGYHYASNADDVDDDADAAFHGVDGEGAGAPDEDYVIGGTGVVKALGICLKNRSGDSRRASIDRDPVRSSVDLRRGDEGGAGAAGAGRARDMSKNLLGSARRIRARLQPALLKEAKESGGLDYHKLLFLDQTLSRMITRFENEYPDTRLPPSPPFTTALPTTFHTPSNPATATHPPVGSAADYAYPDETALSDEDIDAVPEEGRTSRPILSRHNSDVSLASKALSQEEGRMLRFGAKFGGEEDEEGGLGGVEGGELVAAVEAEAERVRVREAGGGGGGGGV</sequence>
<feature type="compositionally biased region" description="Basic and acidic residues" evidence="4">
    <location>
        <begin position="19"/>
        <end position="28"/>
    </location>
</feature>
<feature type="compositionally biased region" description="Low complexity" evidence="4">
    <location>
        <begin position="49"/>
        <end position="64"/>
    </location>
</feature>
<name>L8G657_PSED2</name>
<dbReference type="EMBL" id="GL573533">
    <property type="protein sequence ID" value="ELR07461.1"/>
    <property type="molecule type" value="Genomic_DNA"/>
</dbReference>
<evidence type="ECO:0000313" key="5">
    <source>
        <dbReference type="EMBL" id="ELR07461.1"/>
    </source>
</evidence>
<dbReference type="PANTHER" id="PTHR24107">
    <property type="entry name" value="YNEIN REGULATORY COMPLEX SUBUNIT 5"/>
    <property type="match status" value="1"/>
</dbReference>
<feature type="compositionally biased region" description="Basic and acidic residues" evidence="4">
    <location>
        <begin position="277"/>
        <end position="300"/>
    </location>
</feature>
<feature type="region of interest" description="Disordered" evidence="4">
    <location>
        <begin position="948"/>
        <end position="980"/>
    </location>
</feature>
<proteinExistence type="predicted"/>
<dbReference type="HOGENOM" id="CLU_004016_0_0_1"/>
<feature type="compositionally biased region" description="Low complexity" evidence="4">
    <location>
        <begin position="106"/>
        <end position="130"/>
    </location>
</feature>
<evidence type="ECO:0000256" key="1">
    <source>
        <dbReference type="ARBA" id="ARBA00004245"/>
    </source>
</evidence>
<dbReference type="InterPro" id="IPR032675">
    <property type="entry name" value="LRR_dom_sf"/>
</dbReference>
<dbReference type="Gene3D" id="3.80.10.10">
    <property type="entry name" value="Ribonuclease Inhibitor"/>
    <property type="match status" value="2"/>
</dbReference>
<evidence type="ECO:0000256" key="3">
    <source>
        <dbReference type="ARBA" id="ARBA00023212"/>
    </source>
</evidence>
<evidence type="ECO:0000256" key="2">
    <source>
        <dbReference type="ARBA" id="ARBA00022490"/>
    </source>
</evidence>
<feature type="compositionally biased region" description="Basic and acidic residues" evidence="4">
    <location>
        <begin position="308"/>
        <end position="317"/>
    </location>
</feature>
<keyword evidence="3" id="KW-0206">Cytoskeleton</keyword>
<dbReference type="PANTHER" id="PTHR24107:SF2">
    <property type="entry name" value="NLR FAMILY CARD DOMAIN CONTAINING 3"/>
    <property type="match status" value="1"/>
</dbReference>
<dbReference type="SMART" id="SM00368">
    <property type="entry name" value="LRR_RI"/>
    <property type="match status" value="4"/>
</dbReference>
<dbReference type="OrthoDB" id="8436363at2759"/>
<evidence type="ECO:0000256" key="4">
    <source>
        <dbReference type="SAM" id="MobiDB-lite"/>
    </source>
</evidence>
<keyword evidence="6" id="KW-1185">Reference proteome</keyword>
<dbReference type="STRING" id="658429.L8G657"/>
<organism evidence="5 6">
    <name type="scientific">Pseudogymnoascus destructans (strain ATCC MYA-4855 / 20631-21)</name>
    <name type="common">Bat white-nose syndrome fungus</name>
    <name type="synonym">Geomyces destructans</name>
    <dbReference type="NCBI Taxonomy" id="658429"/>
    <lineage>
        <taxon>Eukaryota</taxon>
        <taxon>Fungi</taxon>
        <taxon>Dikarya</taxon>
        <taxon>Ascomycota</taxon>
        <taxon>Pezizomycotina</taxon>
        <taxon>Leotiomycetes</taxon>
        <taxon>Thelebolales</taxon>
        <taxon>Thelebolaceae</taxon>
        <taxon>Pseudogymnoascus</taxon>
    </lineage>
</organism>
<dbReference type="InParanoid" id="L8G657"/>
<feature type="region of interest" description="Disordered" evidence="4">
    <location>
        <begin position="273"/>
        <end position="397"/>
    </location>
</feature>
<dbReference type="VEuPathDB" id="FungiDB:GMDG_08430"/>
<evidence type="ECO:0008006" key="7">
    <source>
        <dbReference type="Google" id="ProtNLM"/>
    </source>
</evidence>
<dbReference type="SUPFAM" id="SSF52047">
    <property type="entry name" value="RNI-like"/>
    <property type="match status" value="1"/>
</dbReference>
<evidence type="ECO:0000313" key="6">
    <source>
        <dbReference type="Proteomes" id="UP000011064"/>
    </source>
</evidence>
<feature type="compositionally biased region" description="Low complexity" evidence="4">
    <location>
        <begin position="374"/>
        <end position="397"/>
    </location>
</feature>
<feature type="region of interest" description="Disordered" evidence="4">
    <location>
        <begin position="1"/>
        <end position="189"/>
    </location>
</feature>
<keyword evidence="2" id="KW-0963">Cytoplasm</keyword>
<accession>L8G657</accession>
<feature type="compositionally biased region" description="Basic and acidic residues" evidence="4">
    <location>
        <begin position="948"/>
        <end position="970"/>
    </location>
</feature>
<comment type="subcellular location">
    <subcellularLocation>
        <location evidence="1">Cytoplasm</location>
        <location evidence="1">Cytoskeleton</location>
    </subcellularLocation>
</comment>
<dbReference type="InterPro" id="IPR052410">
    <property type="entry name" value="DRC5"/>
</dbReference>
<gene>
    <name evidence="5" type="ORF">GMDG_08430</name>
</gene>
<dbReference type="AlphaFoldDB" id="L8G657"/>
<reference evidence="6" key="1">
    <citation type="submission" date="2010-09" db="EMBL/GenBank/DDBJ databases">
        <title>The genome sequence of Geomyces destructans 20631-21.</title>
        <authorList>
            <consortium name="The Broad Institute Genome Sequencing Platform"/>
            <person name="Cuomo C.A."/>
            <person name="Blehert D.S."/>
            <person name="Lorch J.M."/>
            <person name="Young S.K."/>
            <person name="Zeng Q."/>
            <person name="Gargeya S."/>
            <person name="Fitzgerald M."/>
            <person name="Haas B."/>
            <person name="Abouelleil A."/>
            <person name="Alvarado L."/>
            <person name="Arachchi H.M."/>
            <person name="Berlin A."/>
            <person name="Brown A."/>
            <person name="Chapman S.B."/>
            <person name="Chen Z."/>
            <person name="Dunbar C."/>
            <person name="Freedman E."/>
            <person name="Gearin G."/>
            <person name="Gellesch M."/>
            <person name="Goldberg J."/>
            <person name="Griggs A."/>
            <person name="Gujja S."/>
            <person name="Heiman D."/>
            <person name="Howarth C."/>
            <person name="Larson L."/>
            <person name="Lui A."/>
            <person name="MacDonald P.J.P."/>
            <person name="Montmayeur A."/>
            <person name="Murphy C."/>
            <person name="Neiman D."/>
            <person name="Pearson M."/>
            <person name="Priest M."/>
            <person name="Roberts A."/>
            <person name="Saif S."/>
            <person name="Shea T."/>
            <person name="Shenoy N."/>
            <person name="Sisk P."/>
            <person name="Stolte C."/>
            <person name="Sykes S."/>
            <person name="Wortman J."/>
            <person name="Nusbaum C."/>
            <person name="Birren B."/>
        </authorList>
    </citation>
    <scope>NUCLEOTIDE SEQUENCE [LARGE SCALE GENOMIC DNA]</scope>
    <source>
        <strain evidence="6">ATCC MYA-4855 / 20631-21</strain>
    </source>
</reference>